<dbReference type="AlphaFoldDB" id="C4WHG9"/>
<proteinExistence type="predicted"/>
<gene>
    <name evidence="1" type="ORF">OINT_1001008</name>
</gene>
<dbReference type="HOGENOM" id="CLU_3313654_0_0_5"/>
<sequence length="39" mass="4369">MKQFKLRHSTAVSDEENCRVACLILQRIAGKTGSAKHLQ</sequence>
<reference evidence="1 2" key="1">
    <citation type="submission" date="2009-05" db="EMBL/GenBank/DDBJ databases">
        <authorList>
            <person name="Setubal J.C."/>
            <person name="Boyle S."/>
            <person name="Crasta O.R."/>
            <person name="Gillespie J.J."/>
            <person name="Kenyon R.W."/>
            <person name="Lu J."/>
            <person name="Mane S."/>
            <person name="Nagrani S."/>
            <person name="Shallom J.M."/>
            <person name="Shallom S."/>
            <person name="Shukla M."/>
            <person name="Snyder E.E."/>
            <person name="Sobral B.W."/>
            <person name="Wattam A.R."/>
            <person name="Will R."/>
            <person name="Williams K."/>
            <person name="Yoo H."/>
            <person name="Munk C."/>
            <person name="Tapia R."/>
            <person name="Green L."/>
            <person name="Rogers Y."/>
            <person name="Detter J.C."/>
            <person name="Bruce D."/>
            <person name="Brettin T.S."/>
            <person name="Tsolis R."/>
        </authorList>
    </citation>
    <scope>NUCLEOTIDE SEQUENCE [LARGE SCALE GENOMIC DNA]</scope>
    <source>
        <strain evidence="1 2">LMG 3301</strain>
    </source>
</reference>
<comment type="caution">
    <text evidence="1">The sequence shown here is derived from an EMBL/GenBank/DDBJ whole genome shotgun (WGS) entry which is preliminary data.</text>
</comment>
<evidence type="ECO:0000313" key="1">
    <source>
        <dbReference type="EMBL" id="EEQ95621.1"/>
    </source>
</evidence>
<dbReference type="Proteomes" id="UP000004386">
    <property type="component" value="Unassembled WGS sequence"/>
</dbReference>
<organism evidence="1 2">
    <name type="scientific">Brucella intermedia LMG 3301</name>
    <dbReference type="NCBI Taxonomy" id="641118"/>
    <lineage>
        <taxon>Bacteria</taxon>
        <taxon>Pseudomonadati</taxon>
        <taxon>Pseudomonadota</taxon>
        <taxon>Alphaproteobacteria</taxon>
        <taxon>Hyphomicrobiales</taxon>
        <taxon>Brucellaceae</taxon>
        <taxon>Brucella/Ochrobactrum group</taxon>
        <taxon>Brucella</taxon>
    </lineage>
</organism>
<dbReference type="EMBL" id="ACQA01000001">
    <property type="protein sequence ID" value="EEQ95621.1"/>
    <property type="molecule type" value="Genomic_DNA"/>
</dbReference>
<accession>C4WHG9</accession>
<name>C4WHG9_9HYPH</name>
<evidence type="ECO:0000313" key="2">
    <source>
        <dbReference type="Proteomes" id="UP000004386"/>
    </source>
</evidence>
<protein>
    <submittedName>
        <fullName evidence="1">Uncharacterized protein</fullName>
    </submittedName>
</protein>